<proteinExistence type="predicted"/>
<accession>A0A6M3LFI1</accession>
<organism evidence="1">
    <name type="scientific">viral metagenome</name>
    <dbReference type="NCBI Taxonomy" id="1070528"/>
    <lineage>
        <taxon>unclassified sequences</taxon>
        <taxon>metagenomes</taxon>
        <taxon>organismal metagenomes</taxon>
    </lineage>
</organism>
<evidence type="ECO:0000313" key="1">
    <source>
        <dbReference type="EMBL" id="QJA92084.1"/>
    </source>
</evidence>
<gene>
    <name evidence="1" type="ORF">MM415B03183_0008</name>
</gene>
<reference evidence="1" key="1">
    <citation type="submission" date="2020-03" db="EMBL/GenBank/DDBJ databases">
        <title>The deep terrestrial virosphere.</title>
        <authorList>
            <person name="Holmfeldt K."/>
            <person name="Nilsson E."/>
            <person name="Simone D."/>
            <person name="Lopez-Fernandez M."/>
            <person name="Wu X."/>
            <person name="de Brujin I."/>
            <person name="Lundin D."/>
            <person name="Andersson A."/>
            <person name="Bertilsson S."/>
            <person name="Dopson M."/>
        </authorList>
    </citation>
    <scope>NUCLEOTIDE SEQUENCE</scope>
    <source>
        <strain evidence="1">MM415B03183</strain>
    </source>
</reference>
<protein>
    <submittedName>
        <fullName evidence="1">Uncharacterized protein</fullName>
    </submittedName>
</protein>
<dbReference type="EMBL" id="MT143036">
    <property type="protein sequence ID" value="QJA92084.1"/>
    <property type="molecule type" value="Genomic_DNA"/>
</dbReference>
<dbReference type="AlphaFoldDB" id="A0A6M3LFI1"/>
<name>A0A6M3LFI1_9ZZZZ</name>
<sequence>MLSDIREYTGRVRYETNIRDMTSNTVVPDAWMNRVELDAPYKYKVWSDIKYWDPVAGDYVTKTRSMYTDSLMKKGDFEGFIEGVEIASEYEPGLVLIEANMRGLDYNTAIE</sequence>